<dbReference type="AlphaFoldDB" id="A0A1H6G2V6"/>
<evidence type="ECO:0000313" key="3">
    <source>
        <dbReference type="Proteomes" id="UP000199112"/>
    </source>
</evidence>
<dbReference type="Gene3D" id="2.160.20.10">
    <property type="entry name" value="Single-stranded right-handed beta-helix, Pectin lyase-like"/>
    <property type="match status" value="1"/>
</dbReference>
<dbReference type="Pfam" id="PF12708">
    <property type="entry name" value="Pect-lyase_RHGA_epim"/>
    <property type="match status" value="1"/>
</dbReference>
<dbReference type="Proteomes" id="UP000199112">
    <property type="component" value="Unassembled WGS sequence"/>
</dbReference>
<dbReference type="InterPro" id="IPR006626">
    <property type="entry name" value="PbH1"/>
</dbReference>
<dbReference type="GO" id="GO:0016829">
    <property type="term" value="F:lyase activity"/>
    <property type="evidence" value="ECO:0007669"/>
    <property type="project" value="UniProtKB-KW"/>
</dbReference>
<dbReference type="RefSeq" id="WP_090507499.1">
    <property type="nucleotide sequence ID" value="NZ_FNWL01000002.1"/>
</dbReference>
<sequence>MADETPRLGLGTYEPGDEWDHTDTVEALDEHALVRGPIADRPVEGEYDDELYHATDQGITWRWDASSEDWAYFGGRGSADHPVPGTSYFEETSVETASLVDARTEETPVWNVEAHGIEGDGTTDVGQTVHDLLETVAKAGGGIVYFPPGRYRLERTPLIGDETIVLGAGRSTVLEGVRADGNEGFALLSNVGYDAGGYDGASNWGVCNVRIDSPATNGILPAHAENVRLEQIYGDAIYYHHIDVVSSKNVVVDGYWATCGGEGDSDAPIQFDNQVSGTAANGIWDGKRDARANDDGTPTSNCTLKNFEIDPTNDPEYGIHIHRDGNESITISDGHVTGCRHSAIRSDPGDLIDDLTIEGVSCLDNARGISLGHVESGRRALTITNVTIRTDDSELASGSGLYASGFDGTSISNLIVDGPFTNSIIFDDMDDLKLSTVTASGADHQAFRFRENAEATLTTARAAKCGTVGIYSGPESSVAYGGITFDDVGEEVVVDGEIREWVMSSSS</sequence>
<keyword evidence="2" id="KW-0456">Lyase</keyword>
<reference evidence="3" key="1">
    <citation type="submission" date="2016-10" db="EMBL/GenBank/DDBJ databases">
        <authorList>
            <person name="Varghese N."/>
            <person name="Submissions S."/>
        </authorList>
    </citation>
    <scope>NUCLEOTIDE SEQUENCE [LARGE SCALE GENOMIC DNA]</scope>
    <source>
        <strain evidence="3">CGMCC 1.8981</strain>
    </source>
</reference>
<dbReference type="SMART" id="SM00710">
    <property type="entry name" value="PbH1"/>
    <property type="match status" value="4"/>
</dbReference>
<feature type="domain" description="Rhamnogalacturonase A/B/Epimerase-like pectate lyase" evidence="1">
    <location>
        <begin position="111"/>
        <end position="340"/>
    </location>
</feature>
<name>A0A1H6G2V6_9EURY</name>
<evidence type="ECO:0000313" key="2">
    <source>
        <dbReference type="EMBL" id="SEH16623.1"/>
    </source>
</evidence>
<dbReference type="InterPro" id="IPR012334">
    <property type="entry name" value="Pectin_lyas_fold"/>
</dbReference>
<evidence type="ECO:0000259" key="1">
    <source>
        <dbReference type="Pfam" id="PF12708"/>
    </source>
</evidence>
<protein>
    <submittedName>
        <fullName evidence="2">Pectate lyase superfamily protein</fullName>
    </submittedName>
</protein>
<dbReference type="EMBL" id="FNWL01000002">
    <property type="protein sequence ID" value="SEH16623.1"/>
    <property type="molecule type" value="Genomic_DNA"/>
</dbReference>
<dbReference type="SUPFAM" id="SSF51126">
    <property type="entry name" value="Pectin lyase-like"/>
    <property type="match status" value="1"/>
</dbReference>
<keyword evidence="3" id="KW-1185">Reference proteome</keyword>
<organism evidence="2 3">
    <name type="scientific">Natronorubrum sediminis</name>
    <dbReference type="NCBI Taxonomy" id="640943"/>
    <lineage>
        <taxon>Archaea</taxon>
        <taxon>Methanobacteriati</taxon>
        <taxon>Methanobacteriota</taxon>
        <taxon>Stenosarchaea group</taxon>
        <taxon>Halobacteria</taxon>
        <taxon>Halobacteriales</taxon>
        <taxon>Natrialbaceae</taxon>
        <taxon>Natronorubrum</taxon>
    </lineage>
</organism>
<dbReference type="InterPro" id="IPR011050">
    <property type="entry name" value="Pectin_lyase_fold/virulence"/>
</dbReference>
<dbReference type="InterPro" id="IPR024535">
    <property type="entry name" value="RHGA/B-epi-like_pectate_lyase"/>
</dbReference>
<proteinExistence type="predicted"/>
<dbReference type="OrthoDB" id="166149at2157"/>
<accession>A0A1H6G2V6</accession>
<gene>
    <name evidence="2" type="ORF">SAMN04487967_2746</name>
</gene>